<dbReference type="SFLD" id="SFLDG01129">
    <property type="entry name" value="C1.5:_HAD__Beta-PGM__Phosphata"/>
    <property type="match status" value="1"/>
</dbReference>
<dbReference type="Proteomes" id="UP001500221">
    <property type="component" value="Unassembled WGS sequence"/>
</dbReference>
<accession>A0ABP9Q2G6</accession>
<protein>
    <submittedName>
        <fullName evidence="1">HAD-IA family hydrolase</fullName>
    </submittedName>
</protein>
<evidence type="ECO:0000313" key="1">
    <source>
        <dbReference type="EMBL" id="GAA5155966.1"/>
    </source>
</evidence>
<dbReference type="Pfam" id="PF00702">
    <property type="entry name" value="Hydrolase"/>
    <property type="match status" value="1"/>
</dbReference>
<dbReference type="EMBL" id="BAABKG010000007">
    <property type="protein sequence ID" value="GAA5155966.1"/>
    <property type="molecule type" value="Genomic_DNA"/>
</dbReference>
<sequence length="204" mass="22052">MSIRAVVLDIGGVLEIIDDAVFPGPFLSRHGHAADALEQVPLRADAGVGGLSEAEVRAAWRDGLGLSEEQADELMADFWRWYVGTLDRPLFAWYAGQRPARLTGILSNSGPGAREAERHHGFEAVTDVLVYSHEVGLAKPDPRVYDLTARRLGVEPSEIVFLDDVEANVEAARAAGWHAVLHVDTPTSIAEAEAVIARQLSAQP</sequence>
<dbReference type="PRINTS" id="PR00413">
    <property type="entry name" value="HADHALOGNASE"/>
</dbReference>
<dbReference type="InterPro" id="IPR023198">
    <property type="entry name" value="PGP-like_dom2"/>
</dbReference>
<keyword evidence="2" id="KW-1185">Reference proteome</keyword>
<proteinExistence type="predicted"/>
<dbReference type="PANTHER" id="PTHR47829">
    <property type="entry name" value="HYDROLASE, PUTATIVE (AFU_ORTHOLOGUE AFUA_1G12880)-RELATED"/>
    <property type="match status" value="1"/>
</dbReference>
<evidence type="ECO:0000313" key="2">
    <source>
        <dbReference type="Proteomes" id="UP001500221"/>
    </source>
</evidence>
<dbReference type="InterPro" id="IPR006439">
    <property type="entry name" value="HAD-SF_hydro_IA"/>
</dbReference>
<organism evidence="1 2">
    <name type="scientific">Nocardioides marinquilinus</name>
    <dbReference type="NCBI Taxonomy" id="1210400"/>
    <lineage>
        <taxon>Bacteria</taxon>
        <taxon>Bacillati</taxon>
        <taxon>Actinomycetota</taxon>
        <taxon>Actinomycetes</taxon>
        <taxon>Propionibacteriales</taxon>
        <taxon>Nocardioidaceae</taxon>
        <taxon>Nocardioides</taxon>
    </lineage>
</organism>
<dbReference type="PANTHER" id="PTHR47829:SF1">
    <property type="entry name" value="HAD FAMILY PHOSPHATASE"/>
    <property type="match status" value="1"/>
</dbReference>
<dbReference type="InterPro" id="IPR023214">
    <property type="entry name" value="HAD_sf"/>
</dbReference>
<keyword evidence="1" id="KW-0378">Hydrolase</keyword>
<dbReference type="NCBIfam" id="TIGR01509">
    <property type="entry name" value="HAD-SF-IA-v3"/>
    <property type="match status" value="1"/>
</dbReference>
<dbReference type="Gene3D" id="3.40.50.1000">
    <property type="entry name" value="HAD superfamily/HAD-like"/>
    <property type="match status" value="1"/>
</dbReference>
<dbReference type="RefSeq" id="WP_345463752.1">
    <property type="nucleotide sequence ID" value="NZ_BAABKG010000007.1"/>
</dbReference>
<dbReference type="SFLD" id="SFLDS00003">
    <property type="entry name" value="Haloacid_Dehalogenase"/>
    <property type="match status" value="1"/>
</dbReference>
<reference evidence="2" key="1">
    <citation type="journal article" date="2019" name="Int. J. Syst. Evol. Microbiol.">
        <title>The Global Catalogue of Microorganisms (GCM) 10K type strain sequencing project: providing services to taxonomists for standard genome sequencing and annotation.</title>
        <authorList>
            <consortium name="The Broad Institute Genomics Platform"/>
            <consortium name="The Broad Institute Genome Sequencing Center for Infectious Disease"/>
            <person name="Wu L."/>
            <person name="Ma J."/>
        </authorList>
    </citation>
    <scope>NUCLEOTIDE SEQUENCE [LARGE SCALE GENOMIC DNA]</scope>
    <source>
        <strain evidence="2">JCM 18459</strain>
    </source>
</reference>
<dbReference type="InterPro" id="IPR052898">
    <property type="entry name" value="ACAD10-like"/>
</dbReference>
<dbReference type="GO" id="GO:0016787">
    <property type="term" value="F:hydrolase activity"/>
    <property type="evidence" value="ECO:0007669"/>
    <property type="project" value="UniProtKB-KW"/>
</dbReference>
<dbReference type="InterPro" id="IPR036412">
    <property type="entry name" value="HAD-like_sf"/>
</dbReference>
<dbReference type="SUPFAM" id="SSF56784">
    <property type="entry name" value="HAD-like"/>
    <property type="match status" value="1"/>
</dbReference>
<gene>
    <name evidence="1" type="ORF">GCM10023340_42580</name>
</gene>
<dbReference type="Gene3D" id="1.10.150.240">
    <property type="entry name" value="Putative phosphatase, domain 2"/>
    <property type="match status" value="1"/>
</dbReference>
<comment type="caution">
    <text evidence="1">The sequence shown here is derived from an EMBL/GenBank/DDBJ whole genome shotgun (WGS) entry which is preliminary data.</text>
</comment>
<name>A0ABP9Q2G6_9ACTN</name>